<feature type="binding site" evidence="1">
    <location>
        <position position="100"/>
    </location>
    <ligand>
        <name>S-adenosyl-L-methionine</name>
        <dbReference type="ChEBI" id="CHEBI:59789"/>
    </ligand>
</feature>
<keyword evidence="1 2" id="KW-0489">Methyltransferase</keyword>
<evidence type="ECO:0000256" key="1">
    <source>
        <dbReference type="HAMAP-Rule" id="MF_00934"/>
    </source>
</evidence>
<comment type="function">
    <text evidence="1">Specifically methylates the adenine in position 2030 of 23S rRNA.</text>
</comment>
<dbReference type="InterPro" id="IPR029063">
    <property type="entry name" value="SAM-dependent_MTases_sf"/>
</dbReference>
<dbReference type="GO" id="GO:0003723">
    <property type="term" value="F:RNA binding"/>
    <property type="evidence" value="ECO:0007669"/>
    <property type="project" value="UniProtKB-UniRule"/>
</dbReference>
<dbReference type="EMBL" id="JACHHY010000001">
    <property type="protein sequence ID" value="MBB5016836.1"/>
    <property type="molecule type" value="Genomic_DNA"/>
</dbReference>
<dbReference type="Pfam" id="PF04378">
    <property type="entry name" value="RsmJ"/>
    <property type="match status" value="1"/>
</dbReference>
<dbReference type="PANTHER" id="PTHR37426:SF1">
    <property type="entry name" value="RIBOSOMAL RNA LARGE SUBUNIT METHYLTRANSFERASE J"/>
    <property type="match status" value="1"/>
</dbReference>
<comment type="subunit">
    <text evidence="1">Monomer.</text>
</comment>
<sequence length="281" mass="31946">MLSYRHAFHAGNHADVLKHLVQVQLLSYLNQKDKPYWYIDTHAGAGVYSLLDGYATKNAEFRTGIGRLWARTDLPAAVAEYVAAVKTLNPQGKLALYPGSPWLALQLIRSQDRLRLFELHPTDADLLQRNFAEHAKRGQILVADGFEGIKALLPTPSRRALTLIDPPYEDKRDYQHVVHCLQESLKRQANGVYAIWYPKLQLAASQQFVDKLKRLPIDSWLHVSLDVHRPRADGFGMHGSGMFIINPPWTLHQTLQTVMPWLTHELAQDDGAQYALEQQTK</sequence>
<dbReference type="Proteomes" id="UP000575898">
    <property type="component" value="Unassembled WGS sequence"/>
</dbReference>
<feature type="binding site" evidence="1">
    <location>
        <position position="165"/>
    </location>
    <ligand>
        <name>S-adenosyl-L-methionine</name>
        <dbReference type="ChEBI" id="CHEBI:59789"/>
    </ligand>
</feature>
<gene>
    <name evidence="1" type="primary">rlmJ</name>
    <name evidence="2" type="ORF">HNQ59_000098</name>
</gene>
<dbReference type="GO" id="GO:0036307">
    <property type="term" value="F:23S rRNA (adenine(2030)-N(6))-methyltransferase activity"/>
    <property type="evidence" value="ECO:0007669"/>
    <property type="project" value="UniProtKB-UniRule"/>
</dbReference>
<protein>
    <recommendedName>
        <fullName evidence="1">Ribosomal RNA large subunit methyltransferase J</fullName>
        <ecNumber evidence="1">2.1.1.266</ecNumber>
    </recommendedName>
    <alternativeName>
        <fullName evidence="1">23S rRNA (adenine(2030)-N6)-methyltransferase</fullName>
    </alternativeName>
    <alternativeName>
        <fullName evidence="1">23S rRNA m6A2030 methyltransferase</fullName>
    </alternativeName>
</protein>
<keyword evidence="3" id="KW-1185">Reference proteome</keyword>
<dbReference type="RefSeq" id="WP_184033673.1">
    <property type="nucleotide sequence ID" value="NZ_JACHHY010000001.1"/>
</dbReference>
<feature type="binding site" evidence="1">
    <location>
        <position position="42"/>
    </location>
    <ligand>
        <name>S-adenosyl-L-methionine</name>
        <dbReference type="ChEBI" id="CHEBI:59789"/>
    </ligand>
</feature>
<feature type="binding site" evidence="1">
    <location>
        <position position="118"/>
    </location>
    <ligand>
        <name>S-adenosyl-L-methionine</name>
        <dbReference type="ChEBI" id="CHEBI:59789"/>
    </ligand>
</feature>
<feature type="binding site" evidence="1">
    <location>
        <begin position="144"/>
        <end position="145"/>
    </location>
    <ligand>
        <name>S-adenosyl-L-methionine</name>
        <dbReference type="ChEBI" id="CHEBI:59789"/>
    </ligand>
</feature>
<proteinExistence type="inferred from homology"/>
<reference evidence="2 3" key="1">
    <citation type="submission" date="2020-08" db="EMBL/GenBank/DDBJ databases">
        <title>Genomic Encyclopedia of Type Strains, Phase IV (KMG-IV): sequencing the most valuable type-strain genomes for metagenomic binning, comparative biology and taxonomic classification.</title>
        <authorList>
            <person name="Goeker M."/>
        </authorList>
    </citation>
    <scope>NUCLEOTIDE SEQUENCE [LARGE SCALE GENOMIC DNA]</scope>
    <source>
        <strain evidence="2 3">DSM 27165</strain>
    </source>
</reference>
<dbReference type="GO" id="GO:0070475">
    <property type="term" value="P:rRNA base methylation"/>
    <property type="evidence" value="ECO:0007669"/>
    <property type="project" value="UniProtKB-UniRule"/>
</dbReference>
<evidence type="ECO:0000313" key="3">
    <source>
        <dbReference type="Proteomes" id="UP000575898"/>
    </source>
</evidence>
<evidence type="ECO:0000313" key="2">
    <source>
        <dbReference type="EMBL" id="MBB5016836.1"/>
    </source>
</evidence>
<keyword evidence="1" id="KW-0949">S-adenosyl-L-methionine</keyword>
<name>A0A840MJU4_9PROT</name>
<feature type="binding site" evidence="1">
    <location>
        <position position="19"/>
    </location>
    <ligand>
        <name>S-adenosyl-L-methionine</name>
        <dbReference type="ChEBI" id="CHEBI:59789"/>
    </ligand>
</feature>
<dbReference type="InterPro" id="IPR007473">
    <property type="entry name" value="RlmJ"/>
</dbReference>
<dbReference type="EC" id="2.1.1.266" evidence="1"/>
<dbReference type="Gene3D" id="3.40.50.150">
    <property type="entry name" value="Vaccinia Virus protein VP39"/>
    <property type="match status" value="1"/>
</dbReference>
<organism evidence="2 3">
    <name type="scientific">Chitinivorax tropicus</name>
    <dbReference type="NCBI Taxonomy" id="714531"/>
    <lineage>
        <taxon>Bacteria</taxon>
        <taxon>Pseudomonadati</taxon>
        <taxon>Pseudomonadota</taxon>
        <taxon>Betaproteobacteria</taxon>
        <taxon>Chitinivorax</taxon>
    </lineage>
</organism>
<dbReference type="SUPFAM" id="SSF53335">
    <property type="entry name" value="S-adenosyl-L-methionine-dependent methyltransferases"/>
    <property type="match status" value="1"/>
</dbReference>
<dbReference type="AlphaFoldDB" id="A0A840MJU4"/>
<accession>A0A840MJU4</accession>
<feature type="site" description="Interaction with substrate rRNA" evidence="1">
    <location>
        <position position="4"/>
    </location>
</feature>
<comment type="catalytic activity">
    <reaction evidence="1">
        <text>adenosine(2030) in 23S rRNA + S-adenosyl-L-methionine = N(6)-methyladenosine(2030) in 23S rRNA + S-adenosyl-L-homocysteine + H(+)</text>
        <dbReference type="Rhea" id="RHEA:43736"/>
        <dbReference type="Rhea" id="RHEA-COMP:10668"/>
        <dbReference type="Rhea" id="RHEA-COMP:10669"/>
        <dbReference type="ChEBI" id="CHEBI:15378"/>
        <dbReference type="ChEBI" id="CHEBI:57856"/>
        <dbReference type="ChEBI" id="CHEBI:59789"/>
        <dbReference type="ChEBI" id="CHEBI:74411"/>
        <dbReference type="ChEBI" id="CHEBI:74449"/>
        <dbReference type="EC" id="2.1.1.266"/>
    </reaction>
</comment>
<comment type="caution">
    <text evidence="2">The sequence shown here is derived from an EMBL/GenBank/DDBJ whole genome shotgun (WGS) entry which is preliminary data.</text>
</comment>
<dbReference type="GO" id="GO:0005829">
    <property type="term" value="C:cytosol"/>
    <property type="evidence" value="ECO:0007669"/>
    <property type="project" value="TreeGrafter"/>
</dbReference>
<keyword evidence="1" id="KW-0694">RNA-binding</keyword>
<keyword evidence="1 2" id="KW-0808">Transferase</keyword>
<dbReference type="HAMAP" id="MF_00934">
    <property type="entry name" value="23SrRNA_methyltr_J"/>
    <property type="match status" value="1"/>
</dbReference>
<comment type="similarity">
    <text evidence="1">Belongs to the RlmJ family.</text>
</comment>
<keyword evidence="1" id="KW-0698">rRNA processing</keyword>
<dbReference type="PANTHER" id="PTHR37426">
    <property type="entry name" value="RIBOSOMAL RNA LARGE SUBUNIT METHYLTRANSFERASE J"/>
    <property type="match status" value="1"/>
</dbReference>
<feature type="active site" description="Proton acceptor" evidence="1">
    <location>
        <position position="165"/>
    </location>
</feature>